<feature type="domain" description="Rad50/SbcC-type AAA" evidence="3">
    <location>
        <begin position="392"/>
        <end position="630"/>
    </location>
</feature>
<dbReference type="Pfam" id="PF13476">
    <property type="entry name" value="AAA_23"/>
    <property type="match status" value="1"/>
</dbReference>
<dbReference type="InterPro" id="IPR038729">
    <property type="entry name" value="Rad50/SbcC_AAA"/>
</dbReference>
<dbReference type="GO" id="GO:0006302">
    <property type="term" value="P:double-strand break repair"/>
    <property type="evidence" value="ECO:0007669"/>
    <property type="project" value="InterPro"/>
</dbReference>
<dbReference type="EMBL" id="KY684090">
    <property type="protein sequence ID" value="ARF09957.1"/>
    <property type="molecule type" value="Genomic_DNA"/>
</dbReference>
<keyword evidence="1" id="KW-0175">Coiled coil</keyword>
<evidence type="ECO:0000313" key="4">
    <source>
        <dbReference type="EMBL" id="ARF09957.1"/>
    </source>
</evidence>
<sequence>MTTLKSSFNNDVKKIYHLADIHIRLNFDRHTEYREVFNRVYTEIKKEKDNTLIVLCGDILHSKNELSPECVDLAIEFIKNLSNITDLIMIMGNHDGNLSNKTKLDSLSPLIKEIKSKYKLHYLLNSGIYIYNNLVFGVSSVYDEQFISSQDINIKNKTKIALYHGVISSSLTDVGARLNSELTPESFDGYDYVLLGDVHRFQYMNPQKTICYPSSLIQQNYGESLNNHGLVLWDLEKKTSKFINIPNNYGYCCLNVKNGILIKPSFTIPKNPRIKLIIEETDGITLSEIGKTLKKQYNLQELTYSFTNSNFTTKRGKTKDQDTKNKQINDEKEIHHNLQDVVYQNQLIKDYTTKHMKLTKDELDGIIKINEELNKEIELKKVITNKWKIISLDFSNMFCYGQNNEIDFRKLEGIIGLFAPNHSGKSSIVDIILFTLFDKCSRGLRTDILNQKKTNFHCRITFEVDGNEYVIMRIGKFPKKNAKAIKIDVHFWKKNPNAKDNEDEYILLNGIDRNDTNKAITDLIGTYEDYIMTSFSLQKEINFIDYPQSKKKEFLMKILKLNIYDELLDAAKVTHKAKAFKLKELTDKTKDIDIYELRNKLSVDENKRIEICDSIEKINTLVDKYHNKIEYCNKKFINIKSTNTVNIDDIHKNIKKNNEEINLAEKQINIIEINYKKYIAELQKYQEEFNKFNSQKIEADYVFFKENKISKEKELNNKLKSLYESKKPIREFKLSYDEYIDNQQKFQSKINLLIIKATTLENSIIDISNFDQITSLYGEYNNIKSTMAENNKQLESLNKEINQMNSKLEKLKKHEYDPNCKFCMNNIFVKDAIETNEYLKSKSIEYTDIKTKIDKLSKQLSLKKYKDIELKYDKLEESKENNNNKQSQIKELNHQIALLKKESESINKIIEEYNSELENIEYNKRLHSDIKITEEEIDKIKNIVSEEYSNYKIVKNKIIELDTLSKEKKEKISKFETKIIQLKNKNEELNSIINNMKEYIEAEKNNEMIKNEINEVKNKIIKSQNEIKKYTLNKDSLLENICFLKKEIELYENHSEEIKQLEKETILYKNYTKLVNKDGLPYALLNNLIPMLQNETNNILLPLTNFSITIEQEKDSINIYKINEKNKLNIELCSGFEKFVVGMAMRIALISLSKLSSCNFMLIDEGFSCMDNTNINNLSSLFNTLKDMFDFIIVISHLDSVKSQCDEYMSIDKNNDGTSKINYE</sequence>
<dbReference type="GO" id="GO:0016887">
    <property type="term" value="F:ATP hydrolysis activity"/>
    <property type="evidence" value="ECO:0007669"/>
    <property type="project" value="InterPro"/>
</dbReference>
<name>A0A1V0SE15_9VIRU</name>
<dbReference type="Gene3D" id="3.60.21.10">
    <property type="match status" value="1"/>
</dbReference>
<feature type="coiled-coil region" evidence="1">
    <location>
        <begin position="780"/>
        <end position="814"/>
    </location>
</feature>
<proteinExistence type="predicted"/>
<keyword evidence="4" id="KW-0269">Exonuclease</keyword>
<evidence type="ECO:0000256" key="1">
    <source>
        <dbReference type="SAM" id="Coils"/>
    </source>
</evidence>
<gene>
    <name evidence="4" type="ORF">Indivirus_6_23</name>
</gene>
<dbReference type="GO" id="GO:0004527">
    <property type="term" value="F:exonuclease activity"/>
    <property type="evidence" value="ECO:0007669"/>
    <property type="project" value="UniProtKB-KW"/>
</dbReference>
<keyword evidence="4" id="KW-0540">Nuclease</keyword>
<feature type="coiled-coil region" evidence="1">
    <location>
        <begin position="865"/>
        <end position="1064"/>
    </location>
</feature>
<organism evidence="4">
    <name type="scientific">Indivirus ILV1</name>
    <dbReference type="NCBI Taxonomy" id="1977633"/>
    <lineage>
        <taxon>Viruses</taxon>
        <taxon>Varidnaviria</taxon>
        <taxon>Bamfordvirae</taxon>
        <taxon>Nucleocytoviricota</taxon>
        <taxon>Megaviricetes</taxon>
        <taxon>Imitervirales</taxon>
        <taxon>Mimiviridae</taxon>
        <taxon>Klosneuvirinae</taxon>
        <taxon>Indivirus</taxon>
    </lineage>
</organism>
<evidence type="ECO:0000259" key="2">
    <source>
        <dbReference type="Pfam" id="PF00149"/>
    </source>
</evidence>
<accession>A0A1V0SE15</accession>
<dbReference type="PANTHER" id="PTHR32114:SF2">
    <property type="entry name" value="ABC TRANSPORTER ABCH.3"/>
    <property type="match status" value="1"/>
</dbReference>
<feature type="coiled-coil region" evidence="1">
    <location>
        <begin position="647"/>
        <end position="695"/>
    </location>
</feature>
<protein>
    <submittedName>
        <fullName evidence="4">DNA repair exonuclease</fullName>
    </submittedName>
</protein>
<dbReference type="InterPro" id="IPR029052">
    <property type="entry name" value="Metallo-depent_PP-like"/>
</dbReference>
<feature type="domain" description="Calcineurin-like phosphoesterase" evidence="2">
    <location>
        <begin position="14"/>
        <end position="199"/>
    </location>
</feature>
<evidence type="ECO:0000259" key="3">
    <source>
        <dbReference type="Pfam" id="PF13476"/>
    </source>
</evidence>
<dbReference type="InterPro" id="IPR027417">
    <property type="entry name" value="P-loop_NTPase"/>
</dbReference>
<dbReference type="PANTHER" id="PTHR32114">
    <property type="entry name" value="ABC TRANSPORTER ABCH.3"/>
    <property type="match status" value="1"/>
</dbReference>
<reference evidence="4" key="1">
    <citation type="journal article" date="2017" name="Science">
        <title>Giant viruses with an expanded complement of translation system components.</title>
        <authorList>
            <person name="Schulz F."/>
            <person name="Yutin N."/>
            <person name="Ivanova N.N."/>
            <person name="Ortega D.R."/>
            <person name="Lee T.K."/>
            <person name="Vierheilig J."/>
            <person name="Daims H."/>
            <person name="Horn M."/>
            <person name="Wagner M."/>
            <person name="Jensen G.J."/>
            <person name="Kyrpides N.C."/>
            <person name="Koonin E.V."/>
            <person name="Woyke T."/>
        </authorList>
    </citation>
    <scope>NUCLEOTIDE SEQUENCE</scope>
    <source>
        <strain evidence="4">ILV1</strain>
    </source>
</reference>
<dbReference type="SUPFAM" id="SSF56300">
    <property type="entry name" value="Metallo-dependent phosphatases"/>
    <property type="match status" value="1"/>
</dbReference>
<keyword evidence="4" id="KW-0378">Hydrolase</keyword>
<dbReference type="Pfam" id="PF00149">
    <property type="entry name" value="Metallophos"/>
    <property type="match status" value="1"/>
</dbReference>
<dbReference type="Gene3D" id="3.40.50.300">
    <property type="entry name" value="P-loop containing nucleotide triphosphate hydrolases"/>
    <property type="match status" value="2"/>
</dbReference>
<dbReference type="InterPro" id="IPR004843">
    <property type="entry name" value="Calcineurin-like_PHP"/>
</dbReference>
<dbReference type="SUPFAM" id="SSF52540">
    <property type="entry name" value="P-loop containing nucleoside triphosphate hydrolases"/>
    <property type="match status" value="1"/>
</dbReference>